<dbReference type="EMBL" id="BAAAZR010000029">
    <property type="protein sequence ID" value="GAA3831587.1"/>
    <property type="molecule type" value="Genomic_DNA"/>
</dbReference>
<organism evidence="3 4">
    <name type="scientific">Sphaerisporangium flaviroseum</name>
    <dbReference type="NCBI Taxonomy" id="509199"/>
    <lineage>
        <taxon>Bacteria</taxon>
        <taxon>Bacillati</taxon>
        <taxon>Actinomycetota</taxon>
        <taxon>Actinomycetes</taxon>
        <taxon>Streptosporangiales</taxon>
        <taxon>Streptosporangiaceae</taxon>
        <taxon>Sphaerisporangium</taxon>
    </lineage>
</organism>
<comment type="caution">
    <text evidence="3">The sequence shown here is derived from an EMBL/GenBank/DDBJ whole genome shotgun (WGS) entry which is preliminary data.</text>
</comment>
<dbReference type="RefSeq" id="WP_344948027.1">
    <property type="nucleotide sequence ID" value="NZ_BAAAZR010000029.1"/>
</dbReference>
<accession>A0ABP7J1J4</accession>
<evidence type="ECO:0000259" key="2">
    <source>
        <dbReference type="Pfam" id="PF01526"/>
    </source>
</evidence>
<feature type="domain" description="Tn3 transposase DDE" evidence="2">
    <location>
        <begin position="20"/>
        <end position="297"/>
    </location>
</feature>
<proteinExistence type="predicted"/>
<dbReference type="Pfam" id="PF01526">
    <property type="entry name" value="DDE_Tnp_Tn3"/>
    <property type="match status" value="1"/>
</dbReference>
<feature type="region of interest" description="Disordered" evidence="1">
    <location>
        <begin position="298"/>
        <end position="336"/>
    </location>
</feature>
<protein>
    <recommendedName>
        <fullName evidence="2">Tn3 transposase DDE domain-containing protein</fullName>
    </recommendedName>
</protein>
<evidence type="ECO:0000313" key="4">
    <source>
        <dbReference type="Proteomes" id="UP001500888"/>
    </source>
</evidence>
<gene>
    <name evidence="3" type="ORF">GCM10022226_60870</name>
</gene>
<dbReference type="InterPro" id="IPR002513">
    <property type="entry name" value="Tn3_Tnp_DDE_dom"/>
</dbReference>
<keyword evidence="4" id="KW-1185">Reference proteome</keyword>
<dbReference type="Proteomes" id="UP001500888">
    <property type="component" value="Unassembled WGS sequence"/>
</dbReference>
<sequence>MGAGSPGRVAFRDGDHGVRKSSVTDKTRKYFGPKRGMTLLNMINDQAFGTGHKVVAGTDRDCLHAMDLFFGSGTANLPEVLITDTGSYSDLVFGIAQLLGVDYRPALADLPEQKGWRTDNGADYGPLNTFARGKLDLGKVRRHWNEILRLIGTVYTSKVSASDVVRALQRDGHPTALGEAIATYGRIFKTLHILSIIDSEPYRRCIKGMRNLQEGRHALAEKIFHGRRRELFQRYREGMEDQLGALGIVLNCVVLWNTVYIEAALHQLRTQGYPVKDEDVARLSPFMRKHVNVHGKYSYTVPKSAGPSKGATATRQLRDPDARDEDAEDYDEDDSR</sequence>
<name>A0ABP7J1J4_9ACTN</name>
<reference evidence="4" key="1">
    <citation type="journal article" date="2019" name="Int. J. Syst. Evol. Microbiol.">
        <title>The Global Catalogue of Microorganisms (GCM) 10K type strain sequencing project: providing services to taxonomists for standard genome sequencing and annotation.</title>
        <authorList>
            <consortium name="The Broad Institute Genomics Platform"/>
            <consortium name="The Broad Institute Genome Sequencing Center for Infectious Disease"/>
            <person name="Wu L."/>
            <person name="Ma J."/>
        </authorList>
    </citation>
    <scope>NUCLEOTIDE SEQUENCE [LARGE SCALE GENOMIC DNA]</scope>
    <source>
        <strain evidence="4">JCM 16908</strain>
    </source>
</reference>
<feature type="compositionally biased region" description="Acidic residues" evidence="1">
    <location>
        <begin position="322"/>
        <end position="336"/>
    </location>
</feature>
<evidence type="ECO:0000256" key="1">
    <source>
        <dbReference type="SAM" id="MobiDB-lite"/>
    </source>
</evidence>
<evidence type="ECO:0000313" key="3">
    <source>
        <dbReference type="EMBL" id="GAA3831587.1"/>
    </source>
</evidence>